<dbReference type="EMBL" id="JAMQGM010000051">
    <property type="protein sequence ID" value="MCM2580131.1"/>
    <property type="molecule type" value="Genomic_DNA"/>
</dbReference>
<sequence>MKRSKRALTAALAATGMACAGLVATAPAASAATSGATAAYNGVCGSGYKVVNSAPVGSVGTVYLTYNSTSGKNCVVTIRNTAGSPTYMFAYLNTLDDPSDPAYDEGEYRSYAGPVYKYARGMCVEWGGIIGTWEAFNTGSNCGSLAARATFAGKD</sequence>
<dbReference type="PROSITE" id="PS51318">
    <property type="entry name" value="TAT"/>
    <property type="match status" value="1"/>
</dbReference>
<reference evidence="2" key="1">
    <citation type="journal article" date="2023" name="Int. J. Syst. Evol. Microbiol.">
        <title>Streptomyces meridianus sp. nov. isolated from brackish water of the Tagus estuary in Alcochete, Portugal.</title>
        <authorList>
            <person name="Santos J.D.N."/>
            <person name="Klimek D."/>
            <person name="Calusinska M."/>
            <person name="Lobo Da Cunha A."/>
            <person name="Catita J."/>
            <person name="Goncalves H."/>
            <person name="Gonzalez I."/>
            <person name="Reyes F."/>
            <person name="Lage O.M."/>
        </authorList>
    </citation>
    <scope>NUCLEOTIDE SEQUENCE</scope>
    <source>
        <strain evidence="2">MTZ3.1</strain>
    </source>
</reference>
<comment type="caution">
    <text evidence="2">The sequence shown here is derived from an EMBL/GenBank/DDBJ whole genome shotgun (WGS) entry which is preliminary data.</text>
</comment>
<feature type="signal peptide" evidence="1">
    <location>
        <begin position="1"/>
        <end position="31"/>
    </location>
</feature>
<gene>
    <name evidence="2" type="ORF">M1E25_22750</name>
</gene>
<evidence type="ECO:0000313" key="2">
    <source>
        <dbReference type="EMBL" id="MCM2580131.1"/>
    </source>
</evidence>
<evidence type="ECO:0000313" key="3">
    <source>
        <dbReference type="Proteomes" id="UP001167160"/>
    </source>
</evidence>
<keyword evidence="1" id="KW-0732">Signal</keyword>
<evidence type="ECO:0000256" key="1">
    <source>
        <dbReference type="SAM" id="SignalP"/>
    </source>
</evidence>
<feature type="chain" id="PRO_5046074032" evidence="1">
    <location>
        <begin position="32"/>
        <end position="155"/>
    </location>
</feature>
<dbReference type="InterPro" id="IPR006311">
    <property type="entry name" value="TAT_signal"/>
</dbReference>
<keyword evidence="3" id="KW-1185">Reference proteome</keyword>
<organism evidence="2 3">
    <name type="scientific">Streptomyces meridianus</name>
    <dbReference type="NCBI Taxonomy" id="2938945"/>
    <lineage>
        <taxon>Bacteria</taxon>
        <taxon>Bacillati</taxon>
        <taxon>Actinomycetota</taxon>
        <taxon>Actinomycetes</taxon>
        <taxon>Kitasatosporales</taxon>
        <taxon>Streptomycetaceae</taxon>
        <taxon>Streptomyces</taxon>
    </lineage>
</organism>
<accession>A0ABT0XC97</accession>
<protein>
    <submittedName>
        <fullName evidence="2">Spore-associated protein A</fullName>
    </submittedName>
</protein>
<dbReference type="PROSITE" id="PS51257">
    <property type="entry name" value="PROKAR_LIPOPROTEIN"/>
    <property type="match status" value="1"/>
</dbReference>
<proteinExistence type="predicted"/>
<name>A0ABT0XC97_9ACTN</name>
<dbReference type="RefSeq" id="WP_251418677.1">
    <property type="nucleotide sequence ID" value="NZ_JAMQGM010000051.1"/>
</dbReference>
<dbReference type="Proteomes" id="UP001167160">
    <property type="component" value="Unassembled WGS sequence"/>
</dbReference>